<accession>A0A4Y2CQY1</accession>
<dbReference type="Proteomes" id="UP000499080">
    <property type="component" value="Unassembled WGS sequence"/>
</dbReference>
<protein>
    <submittedName>
        <fullName evidence="1">Uncharacterized protein</fullName>
    </submittedName>
</protein>
<sequence>MQQNLQTPNRPEREIPEQHVNISDFSATPDNISGAILAHPPVGTKAGKFVNRIFRKGNDPFITERGGSERIYRLGSSKRWRLDKLSREKIWVNKGEGSTRRCKR</sequence>
<reference evidence="1 2" key="1">
    <citation type="journal article" date="2019" name="Sci. Rep.">
        <title>Orb-weaving spider Araneus ventricosus genome elucidates the spidroin gene catalogue.</title>
        <authorList>
            <person name="Kono N."/>
            <person name="Nakamura H."/>
            <person name="Ohtoshi R."/>
            <person name="Moran D.A.P."/>
            <person name="Shinohara A."/>
            <person name="Yoshida Y."/>
            <person name="Fujiwara M."/>
            <person name="Mori M."/>
            <person name="Tomita M."/>
            <person name="Arakawa K."/>
        </authorList>
    </citation>
    <scope>NUCLEOTIDE SEQUENCE [LARGE SCALE GENOMIC DNA]</scope>
</reference>
<gene>
    <name evidence="1" type="ORF">AVEN_173588_1</name>
</gene>
<keyword evidence="2" id="KW-1185">Reference proteome</keyword>
<dbReference type="AlphaFoldDB" id="A0A4Y2CQY1"/>
<organism evidence="1 2">
    <name type="scientific">Araneus ventricosus</name>
    <name type="common">Orbweaver spider</name>
    <name type="synonym">Epeira ventricosa</name>
    <dbReference type="NCBI Taxonomy" id="182803"/>
    <lineage>
        <taxon>Eukaryota</taxon>
        <taxon>Metazoa</taxon>
        <taxon>Ecdysozoa</taxon>
        <taxon>Arthropoda</taxon>
        <taxon>Chelicerata</taxon>
        <taxon>Arachnida</taxon>
        <taxon>Araneae</taxon>
        <taxon>Araneomorphae</taxon>
        <taxon>Entelegynae</taxon>
        <taxon>Araneoidea</taxon>
        <taxon>Araneidae</taxon>
        <taxon>Araneus</taxon>
    </lineage>
</organism>
<name>A0A4Y2CQY1_ARAVE</name>
<comment type="caution">
    <text evidence="1">The sequence shown here is derived from an EMBL/GenBank/DDBJ whole genome shotgun (WGS) entry which is preliminary data.</text>
</comment>
<proteinExistence type="predicted"/>
<evidence type="ECO:0000313" key="1">
    <source>
        <dbReference type="EMBL" id="GBM06830.1"/>
    </source>
</evidence>
<evidence type="ECO:0000313" key="2">
    <source>
        <dbReference type="Proteomes" id="UP000499080"/>
    </source>
</evidence>
<dbReference type="EMBL" id="BGPR01000234">
    <property type="protein sequence ID" value="GBM06830.1"/>
    <property type="molecule type" value="Genomic_DNA"/>
</dbReference>